<comment type="caution">
    <text evidence="1">The sequence shown here is derived from an EMBL/GenBank/DDBJ whole genome shotgun (WGS) entry which is preliminary data.</text>
</comment>
<evidence type="ECO:0000313" key="1">
    <source>
        <dbReference type="EMBL" id="RKH67294.1"/>
    </source>
</evidence>
<gene>
    <name evidence="1" type="ORF">D7V93_03230</name>
</gene>
<dbReference type="Proteomes" id="UP000272888">
    <property type="component" value="Unassembled WGS sequence"/>
</dbReference>
<organism evidence="1 2">
    <name type="scientific">Corallococcus llansteffanensis</name>
    <dbReference type="NCBI Taxonomy" id="2316731"/>
    <lineage>
        <taxon>Bacteria</taxon>
        <taxon>Pseudomonadati</taxon>
        <taxon>Myxococcota</taxon>
        <taxon>Myxococcia</taxon>
        <taxon>Myxococcales</taxon>
        <taxon>Cystobacterineae</taxon>
        <taxon>Myxococcaceae</taxon>
        <taxon>Corallococcus</taxon>
    </lineage>
</organism>
<evidence type="ECO:0000313" key="2">
    <source>
        <dbReference type="Proteomes" id="UP000272888"/>
    </source>
</evidence>
<name>A0A3A8QVX8_9BACT</name>
<sequence>MSKDPEIDVEDVLAVLDDATHRHEKGSREWTALQLAALCLTYVRHINKLEDFASYYREALDPNFKIKVERDFATRAEADAWVQSGKAEDRMHIRIDGKGFLVVRLPGRLTLMVAPLPEELNAEEPEE</sequence>
<dbReference type="EMBL" id="RAWB01000018">
    <property type="protein sequence ID" value="RKH67294.1"/>
    <property type="molecule type" value="Genomic_DNA"/>
</dbReference>
<proteinExistence type="predicted"/>
<protein>
    <submittedName>
        <fullName evidence="1">Uncharacterized protein</fullName>
    </submittedName>
</protein>
<accession>A0A3A8QVX8</accession>
<dbReference type="RefSeq" id="WP_120641949.1">
    <property type="nucleotide sequence ID" value="NZ_RAWB01000018.1"/>
</dbReference>
<keyword evidence="2" id="KW-1185">Reference proteome</keyword>
<dbReference type="AlphaFoldDB" id="A0A3A8QVX8"/>
<reference evidence="2" key="1">
    <citation type="submission" date="2018-09" db="EMBL/GenBank/DDBJ databases">
        <authorList>
            <person name="Livingstone P.G."/>
            <person name="Whitworth D.E."/>
        </authorList>
    </citation>
    <scope>NUCLEOTIDE SEQUENCE [LARGE SCALE GENOMIC DNA]</scope>
    <source>
        <strain evidence="2">CA051B</strain>
    </source>
</reference>